<comment type="caution">
    <text evidence="2">The sequence shown here is derived from an EMBL/GenBank/DDBJ whole genome shotgun (WGS) entry which is preliminary data.</text>
</comment>
<feature type="compositionally biased region" description="Basic residues" evidence="1">
    <location>
        <begin position="101"/>
        <end position="110"/>
    </location>
</feature>
<evidence type="ECO:0008006" key="4">
    <source>
        <dbReference type="Google" id="ProtNLM"/>
    </source>
</evidence>
<name>A0ABQ6B7K2_9BRAD</name>
<sequence>MSFIERVRQSGEQLDAPPADPWRKIIANALAGVEAVSSAALLDLVGARRTTSNARRLAAIMRDLKFIPIQSRRLMPGGFRDTVTRGWAKPVRGQSPLPLHQHQKGKKVTP</sequence>
<feature type="region of interest" description="Disordered" evidence="1">
    <location>
        <begin position="87"/>
        <end position="110"/>
    </location>
</feature>
<accession>A0ABQ6B7K2</accession>
<organism evidence="2 3">
    <name type="scientific">Bradyrhizobium iriomotense</name>
    <dbReference type="NCBI Taxonomy" id="441950"/>
    <lineage>
        <taxon>Bacteria</taxon>
        <taxon>Pseudomonadati</taxon>
        <taxon>Pseudomonadota</taxon>
        <taxon>Alphaproteobacteria</taxon>
        <taxon>Hyphomicrobiales</taxon>
        <taxon>Nitrobacteraceae</taxon>
        <taxon>Bradyrhizobium</taxon>
    </lineage>
</organism>
<dbReference type="Proteomes" id="UP001156905">
    <property type="component" value="Unassembled WGS sequence"/>
</dbReference>
<dbReference type="EMBL" id="BSOW01000025">
    <property type="protein sequence ID" value="GLR89461.1"/>
    <property type="molecule type" value="Genomic_DNA"/>
</dbReference>
<keyword evidence="3" id="KW-1185">Reference proteome</keyword>
<evidence type="ECO:0000256" key="1">
    <source>
        <dbReference type="SAM" id="MobiDB-lite"/>
    </source>
</evidence>
<proteinExistence type="predicted"/>
<gene>
    <name evidence="2" type="ORF">GCM10007857_61740</name>
</gene>
<protein>
    <recommendedName>
        <fullName evidence="4">Transposase</fullName>
    </recommendedName>
</protein>
<evidence type="ECO:0000313" key="2">
    <source>
        <dbReference type="EMBL" id="GLR89461.1"/>
    </source>
</evidence>
<evidence type="ECO:0000313" key="3">
    <source>
        <dbReference type="Proteomes" id="UP001156905"/>
    </source>
</evidence>
<reference evidence="3" key="1">
    <citation type="journal article" date="2019" name="Int. J. Syst. Evol. Microbiol.">
        <title>The Global Catalogue of Microorganisms (GCM) 10K type strain sequencing project: providing services to taxonomists for standard genome sequencing and annotation.</title>
        <authorList>
            <consortium name="The Broad Institute Genomics Platform"/>
            <consortium name="The Broad Institute Genome Sequencing Center for Infectious Disease"/>
            <person name="Wu L."/>
            <person name="Ma J."/>
        </authorList>
    </citation>
    <scope>NUCLEOTIDE SEQUENCE [LARGE SCALE GENOMIC DNA]</scope>
    <source>
        <strain evidence="3">NBRC 102520</strain>
    </source>
</reference>
<dbReference type="RefSeq" id="WP_284271665.1">
    <property type="nucleotide sequence ID" value="NZ_BSOW01000025.1"/>
</dbReference>